<dbReference type="Proteomes" id="UP001362999">
    <property type="component" value="Unassembled WGS sequence"/>
</dbReference>
<dbReference type="InterPro" id="IPR016159">
    <property type="entry name" value="Cullin_repeat-like_dom_sf"/>
</dbReference>
<dbReference type="InterPro" id="IPR001373">
    <property type="entry name" value="Cullin_N"/>
</dbReference>
<protein>
    <submittedName>
        <fullName evidence="3">CULLIN-2 domain-containing protein</fullName>
    </submittedName>
</protein>
<reference evidence="3 4" key="1">
    <citation type="journal article" date="2024" name="J Genomics">
        <title>Draft genome sequencing and assembly of Favolaschia claudopus CIRM-BRFM 2984 isolated from oak limbs.</title>
        <authorList>
            <person name="Navarro D."/>
            <person name="Drula E."/>
            <person name="Chaduli D."/>
            <person name="Cazenave R."/>
            <person name="Ahrendt S."/>
            <person name="Wang J."/>
            <person name="Lipzen A."/>
            <person name="Daum C."/>
            <person name="Barry K."/>
            <person name="Grigoriev I.V."/>
            <person name="Favel A."/>
            <person name="Rosso M.N."/>
            <person name="Martin F."/>
        </authorList>
    </citation>
    <scope>NUCLEOTIDE SEQUENCE [LARGE SCALE GENOMIC DNA]</scope>
    <source>
        <strain evidence="3 4">CIRM-BRFM 2984</strain>
    </source>
</reference>
<sequence>MAQEIWNSEIVPKIVQVLSSSTPLTFAEHSAAYTAVYRCVTDARAHETCRELHTLTGNFFAEHTKSIVTGAPGNDAELTAYYDTEWDRFSKGVKVVDRLMNQLNRHYVRRVRDEGNKGIFTVRNLAFKSWKSNVFDALSPRLEGVEKTRVDAVRELLTSEDLLDEKLQGMRLG</sequence>
<dbReference type="Pfam" id="PF00888">
    <property type="entry name" value="Cullin"/>
    <property type="match status" value="1"/>
</dbReference>
<dbReference type="GO" id="GO:0031625">
    <property type="term" value="F:ubiquitin protein ligase binding"/>
    <property type="evidence" value="ECO:0007669"/>
    <property type="project" value="InterPro"/>
</dbReference>
<organism evidence="3 4">
    <name type="scientific">Favolaschia claudopus</name>
    <dbReference type="NCBI Taxonomy" id="2862362"/>
    <lineage>
        <taxon>Eukaryota</taxon>
        <taxon>Fungi</taxon>
        <taxon>Dikarya</taxon>
        <taxon>Basidiomycota</taxon>
        <taxon>Agaricomycotina</taxon>
        <taxon>Agaricomycetes</taxon>
        <taxon>Agaricomycetidae</taxon>
        <taxon>Agaricales</taxon>
        <taxon>Marasmiineae</taxon>
        <taxon>Mycenaceae</taxon>
        <taxon>Favolaschia</taxon>
    </lineage>
</organism>
<comment type="caution">
    <text evidence="3">The sequence shown here is derived from an EMBL/GenBank/DDBJ whole genome shotgun (WGS) entry which is preliminary data.</text>
</comment>
<comment type="similarity">
    <text evidence="1">Belongs to the cullin family.</text>
</comment>
<name>A0AAW0DWV7_9AGAR</name>
<gene>
    <name evidence="3" type="ORF">R3P38DRAFT_1375335</name>
</gene>
<feature type="domain" description="Cullin N-terminal" evidence="2">
    <location>
        <begin position="23"/>
        <end position="143"/>
    </location>
</feature>
<dbReference type="EMBL" id="JAWWNJ010000005">
    <property type="protein sequence ID" value="KAK7056045.1"/>
    <property type="molecule type" value="Genomic_DNA"/>
</dbReference>
<dbReference type="GO" id="GO:0006511">
    <property type="term" value="P:ubiquitin-dependent protein catabolic process"/>
    <property type="evidence" value="ECO:0007669"/>
    <property type="project" value="InterPro"/>
</dbReference>
<evidence type="ECO:0000313" key="3">
    <source>
        <dbReference type="EMBL" id="KAK7056045.1"/>
    </source>
</evidence>
<evidence type="ECO:0000313" key="4">
    <source>
        <dbReference type="Proteomes" id="UP001362999"/>
    </source>
</evidence>
<keyword evidence="4" id="KW-1185">Reference proteome</keyword>
<dbReference type="SUPFAM" id="SSF74788">
    <property type="entry name" value="Cullin repeat-like"/>
    <property type="match status" value="1"/>
</dbReference>
<evidence type="ECO:0000259" key="2">
    <source>
        <dbReference type="Pfam" id="PF00888"/>
    </source>
</evidence>
<accession>A0AAW0DWV7</accession>
<dbReference type="Gene3D" id="1.20.1310.10">
    <property type="entry name" value="Cullin Repeats"/>
    <property type="match status" value="1"/>
</dbReference>
<dbReference type="AlphaFoldDB" id="A0AAW0DWV7"/>
<evidence type="ECO:0000256" key="1">
    <source>
        <dbReference type="ARBA" id="ARBA00006019"/>
    </source>
</evidence>
<proteinExistence type="inferred from homology"/>